<keyword evidence="2" id="KW-1185">Reference proteome</keyword>
<evidence type="ECO:0000313" key="2">
    <source>
        <dbReference type="Proteomes" id="UP000596661"/>
    </source>
</evidence>
<reference evidence="1" key="1">
    <citation type="submission" date="2018-11" db="EMBL/GenBank/DDBJ databases">
        <authorList>
            <person name="Grassa J C."/>
        </authorList>
    </citation>
    <scope>NUCLEOTIDE SEQUENCE [LARGE SCALE GENOMIC DNA]</scope>
</reference>
<dbReference type="Proteomes" id="UP000596661">
    <property type="component" value="Chromosome 6"/>
</dbReference>
<dbReference type="Gramene" id="evm.model.06.1144">
    <property type="protein sequence ID" value="cds.evm.model.06.1144"/>
    <property type="gene ID" value="evm.TU.06.1144"/>
</dbReference>
<dbReference type="AlphaFoldDB" id="A0A803PT96"/>
<evidence type="ECO:0000313" key="1">
    <source>
        <dbReference type="EnsemblPlants" id="cds.evm.model.06.1144"/>
    </source>
</evidence>
<reference evidence="1" key="2">
    <citation type="submission" date="2021-03" db="UniProtKB">
        <authorList>
            <consortium name="EnsemblPlants"/>
        </authorList>
    </citation>
    <scope>IDENTIFICATION</scope>
</reference>
<dbReference type="EMBL" id="UZAU01000591">
    <property type="status" value="NOT_ANNOTATED_CDS"/>
    <property type="molecule type" value="Genomic_DNA"/>
</dbReference>
<name>A0A803PT96_CANSA</name>
<sequence>MSWPLSAIHARSRRALTTFAPGMEGDFGSRIPFVWPAVGELPVTETLHVRIHVSYAYKNAKNKRNFFNLTRPKLTLGGNYYGGKRDDIVHALWGCRDSVMVRKECGLRTQVCDNMIPDLPPF</sequence>
<proteinExistence type="predicted"/>
<dbReference type="EnsemblPlants" id="evm.model.06.1144">
    <property type="protein sequence ID" value="cds.evm.model.06.1144"/>
    <property type="gene ID" value="evm.TU.06.1144"/>
</dbReference>
<protein>
    <submittedName>
        <fullName evidence="1">Uncharacterized protein</fullName>
    </submittedName>
</protein>
<organism evidence="1 2">
    <name type="scientific">Cannabis sativa</name>
    <name type="common">Hemp</name>
    <name type="synonym">Marijuana</name>
    <dbReference type="NCBI Taxonomy" id="3483"/>
    <lineage>
        <taxon>Eukaryota</taxon>
        <taxon>Viridiplantae</taxon>
        <taxon>Streptophyta</taxon>
        <taxon>Embryophyta</taxon>
        <taxon>Tracheophyta</taxon>
        <taxon>Spermatophyta</taxon>
        <taxon>Magnoliopsida</taxon>
        <taxon>eudicotyledons</taxon>
        <taxon>Gunneridae</taxon>
        <taxon>Pentapetalae</taxon>
        <taxon>rosids</taxon>
        <taxon>fabids</taxon>
        <taxon>Rosales</taxon>
        <taxon>Cannabaceae</taxon>
        <taxon>Cannabis</taxon>
    </lineage>
</organism>
<accession>A0A803PT96</accession>